<feature type="transmembrane region" description="Helical" evidence="2">
    <location>
        <begin position="85"/>
        <end position="103"/>
    </location>
</feature>
<feature type="transmembrane region" description="Helical" evidence="2">
    <location>
        <begin position="59"/>
        <end position="79"/>
    </location>
</feature>
<evidence type="ECO:0000313" key="4">
    <source>
        <dbReference type="Proteomes" id="UP000182498"/>
    </source>
</evidence>
<sequence length="218" mass="23889">MVGRSFHDHHSAAAPGPGTKGGTVNRIPSIRVTDAADAAVLGLWHRSDRVSRRHGWRSIVGGPLLLILGIVPVIAAFAVPGPRWLVLPLLGLPALYLLSAGGLRTYAELFRLRIGPLIMHRFDDGFVAERPRGPLRAVAFAELKDARLIDHHGADGAMVLLLMVHWDGTAWACLAPSPAEALVEMGHAAEARREKLPRYEVNELLRKTPPWTGWKQTW</sequence>
<keyword evidence="4" id="KW-1185">Reference proteome</keyword>
<proteinExistence type="predicted"/>
<feature type="compositionally biased region" description="Basic and acidic residues" evidence="1">
    <location>
        <begin position="1"/>
        <end position="11"/>
    </location>
</feature>
<dbReference type="Proteomes" id="UP000182498">
    <property type="component" value="Unassembled WGS sequence"/>
</dbReference>
<organism evidence="3 4">
    <name type="scientific">Corynebacterium variabile</name>
    <dbReference type="NCBI Taxonomy" id="1727"/>
    <lineage>
        <taxon>Bacteria</taxon>
        <taxon>Bacillati</taxon>
        <taxon>Actinomycetota</taxon>
        <taxon>Actinomycetes</taxon>
        <taxon>Mycobacteriales</taxon>
        <taxon>Corynebacteriaceae</taxon>
        <taxon>Corynebacterium</taxon>
    </lineage>
</organism>
<dbReference type="AlphaFoldDB" id="A0A0X2NKD0"/>
<accession>A0A0X2NKD0</accession>
<dbReference type="EMBL" id="FAUH01000007">
    <property type="protein sequence ID" value="CUU65946.1"/>
    <property type="molecule type" value="Genomic_DNA"/>
</dbReference>
<name>A0A0X2NKD0_9CORY</name>
<keyword evidence="2" id="KW-0812">Transmembrane</keyword>
<keyword evidence="2" id="KW-1133">Transmembrane helix</keyword>
<reference evidence="4" key="1">
    <citation type="submission" date="2015-11" db="EMBL/GenBank/DDBJ databases">
        <authorList>
            <person name="Dugat-Bony E."/>
        </authorList>
    </citation>
    <scope>NUCLEOTIDE SEQUENCE [LARGE SCALE GENOMIC DNA]</scope>
    <source>
        <strain evidence="4">Mu292</strain>
    </source>
</reference>
<evidence type="ECO:0000256" key="1">
    <source>
        <dbReference type="SAM" id="MobiDB-lite"/>
    </source>
</evidence>
<protein>
    <submittedName>
        <fullName evidence="3">Uncharacterized protein</fullName>
    </submittedName>
</protein>
<evidence type="ECO:0000256" key="2">
    <source>
        <dbReference type="SAM" id="Phobius"/>
    </source>
</evidence>
<gene>
    <name evidence="3" type="ORF">CVAR292_01283</name>
</gene>
<keyword evidence="2" id="KW-0472">Membrane</keyword>
<evidence type="ECO:0000313" key="3">
    <source>
        <dbReference type="EMBL" id="CUU65946.1"/>
    </source>
</evidence>
<feature type="region of interest" description="Disordered" evidence="1">
    <location>
        <begin position="1"/>
        <end position="25"/>
    </location>
</feature>